<gene>
    <name evidence="2" type="ORF">SAMN05421540_104183</name>
</gene>
<dbReference type="AlphaFoldDB" id="A0A1H3ZSG9"/>
<evidence type="ECO:0000256" key="1">
    <source>
        <dbReference type="SAM" id="Coils"/>
    </source>
</evidence>
<reference evidence="2 3" key="1">
    <citation type="submission" date="2016-10" db="EMBL/GenBank/DDBJ databases">
        <authorList>
            <person name="de Groot N.N."/>
        </authorList>
    </citation>
    <scope>NUCLEOTIDE SEQUENCE [LARGE SCALE GENOMIC DNA]</scope>
    <source>
        <strain evidence="2 3">DSM 23581</strain>
    </source>
</reference>
<organism evidence="2 3">
    <name type="scientific">Psychroflexus halocasei</name>
    <dbReference type="NCBI Taxonomy" id="908615"/>
    <lineage>
        <taxon>Bacteria</taxon>
        <taxon>Pseudomonadati</taxon>
        <taxon>Bacteroidota</taxon>
        <taxon>Flavobacteriia</taxon>
        <taxon>Flavobacteriales</taxon>
        <taxon>Flavobacteriaceae</taxon>
        <taxon>Psychroflexus</taxon>
    </lineage>
</organism>
<proteinExistence type="predicted"/>
<sequence length="147" mass="17166">MKNILMFILVATLLSSCTKTKKQEQKEEKQEKQEEIIDKHTSQTSLDWAGTYQGVIPCADCPGIEMTVKLSEDQSIEIKSVYQDKDTEFIEDSEFEWLDDGLRIYSEVDKQKYYFKIEENQIVFLDQEGNKVNSDLNYTLQKQTSEN</sequence>
<dbReference type="EMBL" id="FNQF01000004">
    <property type="protein sequence ID" value="SEA26212.1"/>
    <property type="molecule type" value="Genomic_DNA"/>
</dbReference>
<keyword evidence="3" id="KW-1185">Reference proteome</keyword>
<protein>
    <submittedName>
        <fullName evidence="2">NlpE N-terminal domain-containing protein</fullName>
    </submittedName>
</protein>
<feature type="coiled-coil region" evidence="1">
    <location>
        <begin position="15"/>
        <end position="43"/>
    </location>
</feature>
<dbReference type="PROSITE" id="PS51257">
    <property type="entry name" value="PROKAR_LIPOPROTEIN"/>
    <property type="match status" value="1"/>
</dbReference>
<dbReference type="Gene3D" id="2.40.128.640">
    <property type="match status" value="1"/>
</dbReference>
<keyword evidence="1" id="KW-0175">Coiled coil</keyword>
<dbReference type="Proteomes" id="UP000198820">
    <property type="component" value="Unassembled WGS sequence"/>
</dbReference>
<dbReference type="Pfam" id="PF04170">
    <property type="entry name" value="NlpE"/>
    <property type="match status" value="1"/>
</dbReference>
<dbReference type="STRING" id="908615.SAMN05421540_104183"/>
<accession>A0A1H3ZSG9</accession>
<evidence type="ECO:0000313" key="3">
    <source>
        <dbReference type="Proteomes" id="UP000198820"/>
    </source>
</evidence>
<evidence type="ECO:0000313" key="2">
    <source>
        <dbReference type="EMBL" id="SEA26212.1"/>
    </source>
</evidence>
<dbReference type="RefSeq" id="WP_093241822.1">
    <property type="nucleotide sequence ID" value="NZ_FNQF01000004.1"/>
</dbReference>
<dbReference type="InterPro" id="IPR007298">
    <property type="entry name" value="Cu-R_lipoprotein_NlpE"/>
</dbReference>
<name>A0A1H3ZSG9_9FLAO</name>